<organism evidence="4 5">
    <name type="scientific">Psychroflexus lacisalsi</name>
    <dbReference type="NCBI Taxonomy" id="503928"/>
    <lineage>
        <taxon>Bacteria</taxon>
        <taxon>Pseudomonadati</taxon>
        <taxon>Bacteroidota</taxon>
        <taxon>Flavobacteriia</taxon>
        <taxon>Flavobacteriales</taxon>
        <taxon>Flavobacteriaceae</taxon>
        <taxon>Psychroflexus</taxon>
    </lineage>
</organism>
<dbReference type="RefSeq" id="WP_224455349.1">
    <property type="nucleotide sequence ID" value="NZ_BAAAGG010000001.1"/>
</dbReference>
<sequence length="357" mass="40326">MQNLYRNTLVILFTLALISCQSDQRNTKENTADLDGKATTESTLDKTNEEEGKKKVWIDADVAVGMKRYEREDYSDVDDGFAILQLFKAENIEVKGMSAVFGNTRIDDAYRLSQKMVDDFAPYEIPVFKGAGKAITLDEIETNDAVEALAEALKKEPLHILAIGPATNIATLVLLYPELKSQIKEVVLVAGRRTPTSYFEIGKPEVKHAPDLNFDLDNDAFRVLLENEISVVLCPFEISNKVWITQKDLGKLSEGDPASKWMAKESQPWLQQWQSMGENGFNPFDVLASHYLIAPEDIIQEDLNAHLEIHPNDMKLDSPGNHFKNYLLCNETHGSTVTYCYDVVEDYHEKLMESLLK</sequence>
<dbReference type="SUPFAM" id="SSF53590">
    <property type="entry name" value="Nucleoside hydrolase"/>
    <property type="match status" value="1"/>
</dbReference>
<dbReference type="EMBL" id="BAAAGG010000001">
    <property type="protein sequence ID" value="GAA0751118.1"/>
    <property type="molecule type" value="Genomic_DNA"/>
</dbReference>
<accession>A0ABN1K0D5</accession>
<name>A0ABN1K0D5_9FLAO</name>
<gene>
    <name evidence="4" type="ORF">GCM10009433_00810</name>
</gene>
<evidence type="ECO:0000313" key="5">
    <source>
        <dbReference type="Proteomes" id="UP001500185"/>
    </source>
</evidence>
<dbReference type="InterPro" id="IPR036452">
    <property type="entry name" value="Ribo_hydro-like"/>
</dbReference>
<evidence type="ECO:0000259" key="3">
    <source>
        <dbReference type="Pfam" id="PF01156"/>
    </source>
</evidence>
<dbReference type="InterPro" id="IPR001910">
    <property type="entry name" value="Inosine/uridine_hydrolase_dom"/>
</dbReference>
<keyword evidence="1" id="KW-0378">Hydrolase</keyword>
<dbReference type="Pfam" id="PF01156">
    <property type="entry name" value="IU_nuc_hydro"/>
    <property type="match status" value="1"/>
</dbReference>
<reference evidence="4 5" key="1">
    <citation type="journal article" date="2019" name="Int. J. Syst. Evol. Microbiol.">
        <title>The Global Catalogue of Microorganisms (GCM) 10K type strain sequencing project: providing services to taxonomists for standard genome sequencing and annotation.</title>
        <authorList>
            <consortium name="The Broad Institute Genomics Platform"/>
            <consortium name="The Broad Institute Genome Sequencing Center for Infectious Disease"/>
            <person name="Wu L."/>
            <person name="Ma J."/>
        </authorList>
    </citation>
    <scope>NUCLEOTIDE SEQUENCE [LARGE SCALE GENOMIC DNA]</scope>
    <source>
        <strain evidence="4 5">JCM 16231</strain>
    </source>
</reference>
<evidence type="ECO:0000256" key="1">
    <source>
        <dbReference type="ARBA" id="ARBA00022801"/>
    </source>
</evidence>
<feature type="domain" description="Inosine/uridine-preferring nucleoside hydrolase" evidence="3">
    <location>
        <begin position="77"/>
        <end position="310"/>
    </location>
</feature>
<dbReference type="InterPro" id="IPR023186">
    <property type="entry name" value="IUNH"/>
</dbReference>
<proteinExistence type="predicted"/>
<evidence type="ECO:0000313" key="4">
    <source>
        <dbReference type="EMBL" id="GAA0751118.1"/>
    </source>
</evidence>
<dbReference type="Proteomes" id="UP001500185">
    <property type="component" value="Unassembled WGS sequence"/>
</dbReference>
<keyword evidence="5" id="KW-1185">Reference proteome</keyword>
<dbReference type="Gene3D" id="3.90.245.10">
    <property type="entry name" value="Ribonucleoside hydrolase-like"/>
    <property type="match status" value="1"/>
</dbReference>
<protein>
    <recommendedName>
        <fullName evidence="3">Inosine/uridine-preferring nucleoside hydrolase domain-containing protein</fullName>
    </recommendedName>
</protein>
<dbReference type="PANTHER" id="PTHR12304:SF58">
    <property type="entry name" value="INOSINE_URIDINE-PREFERRING NUCLEOSIDE HYDROLASE DOMAIN-CONTAINING PROTEIN"/>
    <property type="match status" value="1"/>
</dbReference>
<evidence type="ECO:0000256" key="2">
    <source>
        <dbReference type="ARBA" id="ARBA00023295"/>
    </source>
</evidence>
<dbReference type="PROSITE" id="PS51257">
    <property type="entry name" value="PROKAR_LIPOPROTEIN"/>
    <property type="match status" value="1"/>
</dbReference>
<dbReference type="PANTHER" id="PTHR12304">
    <property type="entry name" value="INOSINE-URIDINE PREFERRING NUCLEOSIDE HYDROLASE"/>
    <property type="match status" value="1"/>
</dbReference>
<comment type="caution">
    <text evidence="4">The sequence shown here is derived from an EMBL/GenBank/DDBJ whole genome shotgun (WGS) entry which is preliminary data.</text>
</comment>
<keyword evidence="2" id="KW-0326">Glycosidase</keyword>